<evidence type="ECO:0000256" key="2">
    <source>
        <dbReference type="ARBA" id="ARBA00009142"/>
    </source>
</evidence>
<evidence type="ECO:0000313" key="9">
    <source>
        <dbReference type="EMBL" id="KAB0583985.1"/>
    </source>
</evidence>
<evidence type="ECO:0000256" key="6">
    <source>
        <dbReference type="ARBA" id="ARBA00022989"/>
    </source>
</evidence>
<gene>
    <name evidence="9" type="ORF">F7Q92_05810</name>
</gene>
<keyword evidence="3" id="KW-0813">Transport</keyword>
<feature type="transmembrane region" description="Helical" evidence="8">
    <location>
        <begin position="41"/>
        <end position="62"/>
    </location>
</feature>
<dbReference type="PANTHER" id="PTHR30269:SF0">
    <property type="entry name" value="MEMBRANE TRANSPORTER PROTEIN YFCA-RELATED"/>
    <property type="match status" value="1"/>
</dbReference>
<protein>
    <recommendedName>
        <fullName evidence="8">Probable membrane transporter protein</fullName>
    </recommendedName>
</protein>
<keyword evidence="7 8" id="KW-0472">Membrane</keyword>
<feature type="transmembrane region" description="Helical" evidence="8">
    <location>
        <begin position="232"/>
        <end position="251"/>
    </location>
</feature>
<evidence type="ECO:0000256" key="7">
    <source>
        <dbReference type="ARBA" id="ARBA00023136"/>
    </source>
</evidence>
<evidence type="ECO:0000256" key="8">
    <source>
        <dbReference type="RuleBase" id="RU363041"/>
    </source>
</evidence>
<dbReference type="PANTHER" id="PTHR30269">
    <property type="entry name" value="TRANSMEMBRANE PROTEIN YFCA"/>
    <property type="match status" value="1"/>
</dbReference>
<feature type="transmembrane region" description="Helical" evidence="8">
    <location>
        <begin position="99"/>
        <end position="122"/>
    </location>
</feature>
<keyword evidence="6 8" id="KW-1133">Transmembrane helix</keyword>
<feature type="transmembrane region" description="Helical" evidence="8">
    <location>
        <begin position="74"/>
        <end position="93"/>
    </location>
</feature>
<evidence type="ECO:0000256" key="1">
    <source>
        <dbReference type="ARBA" id="ARBA00004651"/>
    </source>
</evidence>
<dbReference type="AlphaFoldDB" id="A0A643FEF2"/>
<comment type="caution">
    <text evidence="9">The sequence shown here is derived from an EMBL/GenBank/DDBJ whole genome shotgun (WGS) entry which is preliminary data.</text>
</comment>
<sequence length="252" mass="25853">MSDTWFLLLSAALGAGALNALAGGGSFLTLPALFQAGLPPIAANATSTVAVSPGYLGSTLGFRAELARMPAGLLWKDSGICALGGLAGAGLLLVTPAHLFVAVVPWLLLFATAVFAAGPWLIRRLKQRADAPPGPGAAWRRAVGLAAVSIYGGYFNGGLGILLLALYQATGVSDLREANALKNLNSLVLSSVSVLTFAWAGQVHWPEALGMAVAAIVGGYLGAALTRRLPASWVRAFVIATGLFMAGKFLLR</sequence>
<name>A0A643FEF2_IDEDE</name>
<proteinExistence type="inferred from homology"/>
<feature type="transmembrane region" description="Helical" evidence="8">
    <location>
        <begin position="143"/>
        <end position="164"/>
    </location>
</feature>
<reference evidence="9 10" key="1">
    <citation type="submission" date="2019-09" db="EMBL/GenBank/DDBJ databases">
        <title>Draft genome sequences of 48 bacterial type strains from the CCUG.</title>
        <authorList>
            <person name="Tunovic T."/>
            <person name="Pineiro-Iglesias B."/>
            <person name="Unosson C."/>
            <person name="Inganas E."/>
            <person name="Ohlen M."/>
            <person name="Cardew S."/>
            <person name="Jensie-Markopoulos S."/>
            <person name="Salva-Serra F."/>
            <person name="Jaen-Luchoro D."/>
            <person name="Karlsson R."/>
            <person name="Svensson-Stadler L."/>
            <person name="Chun J."/>
            <person name="Moore E."/>
        </authorList>
    </citation>
    <scope>NUCLEOTIDE SEQUENCE [LARGE SCALE GENOMIC DNA]</scope>
    <source>
        <strain evidence="9 10">CCUG 30977</strain>
    </source>
</reference>
<evidence type="ECO:0000256" key="3">
    <source>
        <dbReference type="ARBA" id="ARBA00022448"/>
    </source>
</evidence>
<dbReference type="InterPro" id="IPR052017">
    <property type="entry name" value="TSUP"/>
</dbReference>
<dbReference type="OrthoDB" id="9807082at2"/>
<comment type="similarity">
    <text evidence="2 8">Belongs to the 4-toluene sulfonate uptake permease (TSUP) (TC 2.A.102) family.</text>
</comment>
<keyword evidence="5 8" id="KW-0812">Transmembrane</keyword>
<dbReference type="InterPro" id="IPR002781">
    <property type="entry name" value="TM_pro_TauE-like"/>
</dbReference>
<dbReference type="RefSeq" id="WP_151123240.1">
    <property type="nucleotide sequence ID" value="NZ_CP088082.1"/>
</dbReference>
<accession>A0A643FEF2</accession>
<comment type="subcellular location">
    <subcellularLocation>
        <location evidence="1 8">Cell membrane</location>
        <topology evidence="1 8">Multi-pass membrane protein</topology>
    </subcellularLocation>
</comment>
<keyword evidence="10" id="KW-1185">Reference proteome</keyword>
<evidence type="ECO:0000256" key="4">
    <source>
        <dbReference type="ARBA" id="ARBA00022475"/>
    </source>
</evidence>
<dbReference type="Pfam" id="PF01925">
    <property type="entry name" value="TauE"/>
    <property type="match status" value="1"/>
</dbReference>
<keyword evidence="4 8" id="KW-1003">Cell membrane</keyword>
<feature type="transmembrane region" description="Helical" evidence="8">
    <location>
        <begin position="208"/>
        <end position="226"/>
    </location>
</feature>
<dbReference type="Proteomes" id="UP000430120">
    <property type="component" value="Unassembled WGS sequence"/>
</dbReference>
<organism evidence="9 10">
    <name type="scientific">Ideonella dechloratans</name>
    <dbReference type="NCBI Taxonomy" id="36863"/>
    <lineage>
        <taxon>Bacteria</taxon>
        <taxon>Pseudomonadati</taxon>
        <taxon>Pseudomonadota</taxon>
        <taxon>Betaproteobacteria</taxon>
        <taxon>Burkholderiales</taxon>
        <taxon>Sphaerotilaceae</taxon>
        <taxon>Ideonella</taxon>
    </lineage>
</organism>
<dbReference type="GO" id="GO:0005886">
    <property type="term" value="C:plasma membrane"/>
    <property type="evidence" value="ECO:0007669"/>
    <property type="project" value="UniProtKB-SubCell"/>
</dbReference>
<evidence type="ECO:0000256" key="5">
    <source>
        <dbReference type="ARBA" id="ARBA00022692"/>
    </source>
</evidence>
<evidence type="ECO:0000313" key="10">
    <source>
        <dbReference type="Proteomes" id="UP000430120"/>
    </source>
</evidence>
<dbReference type="EMBL" id="VZPB01000009">
    <property type="protein sequence ID" value="KAB0583985.1"/>
    <property type="molecule type" value="Genomic_DNA"/>
</dbReference>